<evidence type="ECO:0000313" key="3">
    <source>
        <dbReference type="Proteomes" id="UP001152302"/>
    </source>
</evidence>
<dbReference type="InterPro" id="IPR016040">
    <property type="entry name" value="NAD(P)-bd_dom"/>
</dbReference>
<dbReference type="AlphaFoldDB" id="A0A9X4L7C3"/>
<comment type="caution">
    <text evidence="2">The sequence shown here is derived from an EMBL/GenBank/DDBJ whole genome shotgun (WGS) entry which is preliminary data.</text>
</comment>
<proteinExistence type="predicted"/>
<organism evidence="2 3">
    <name type="scientific">Staphylococcus equorum</name>
    <dbReference type="NCBI Taxonomy" id="246432"/>
    <lineage>
        <taxon>Bacteria</taxon>
        <taxon>Bacillati</taxon>
        <taxon>Bacillota</taxon>
        <taxon>Bacilli</taxon>
        <taxon>Bacillales</taxon>
        <taxon>Staphylococcaceae</taxon>
        <taxon>Staphylococcus</taxon>
    </lineage>
</organism>
<dbReference type="EMBL" id="JAMBPX010000001">
    <property type="protein sequence ID" value="MDG0857883.1"/>
    <property type="molecule type" value="Genomic_DNA"/>
</dbReference>
<dbReference type="InterPro" id="IPR036291">
    <property type="entry name" value="NAD(P)-bd_dom_sf"/>
</dbReference>
<accession>A0A9X4L7C3</accession>
<protein>
    <submittedName>
        <fullName evidence="2">SDR family oxidoreductase</fullName>
    </submittedName>
</protein>
<evidence type="ECO:0000259" key="1">
    <source>
        <dbReference type="Pfam" id="PF13460"/>
    </source>
</evidence>
<dbReference type="RefSeq" id="WP_277580379.1">
    <property type="nucleotide sequence ID" value="NZ_JAMBPV010000001.1"/>
</dbReference>
<dbReference type="PANTHER" id="PTHR15020">
    <property type="entry name" value="FLAVIN REDUCTASE-RELATED"/>
    <property type="match status" value="1"/>
</dbReference>
<dbReference type="PANTHER" id="PTHR15020:SF50">
    <property type="entry name" value="UPF0659 PROTEIN YMR090W"/>
    <property type="match status" value="1"/>
</dbReference>
<sequence>MKVGIIGAHGNIGLRLGTILTDLGVETVGFIRKEEQASKLESMGVKPEFADIIDTPVDEYSKLLQGIDALVFSAGAGGAGEEITKKIDGEGVEKMIKAAKNAGVKRFILVSAFPDALRDENMPASFEFYMKMKRKADVDLVNSGLNWTIIRPGTLTDEPGKGHVTIGSAIEYGDVSRDNVAAVIVELLNNDETSQLILELTDGNVPIKEAVENQRRPLE</sequence>
<dbReference type="Proteomes" id="UP001152302">
    <property type="component" value="Unassembled WGS sequence"/>
</dbReference>
<name>A0A9X4L7C3_9STAP</name>
<dbReference type="Pfam" id="PF13460">
    <property type="entry name" value="NAD_binding_10"/>
    <property type="match status" value="1"/>
</dbReference>
<reference evidence="2" key="1">
    <citation type="submission" date="2022-05" db="EMBL/GenBank/DDBJ databases">
        <title>Comparative genomics of Staphylococcus equorum isolates.</title>
        <authorList>
            <person name="Luelf R.H."/>
        </authorList>
    </citation>
    <scope>NUCLEOTIDE SEQUENCE</scope>
    <source>
        <strain evidence="2">TMW 2.2343</strain>
    </source>
</reference>
<feature type="domain" description="NAD(P)-binding" evidence="1">
    <location>
        <begin position="7"/>
        <end position="190"/>
    </location>
</feature>
<dbReference type="Gene3D" id="3.40.50.720">
    <property type="entry name" value="NAD(P)-binding Rossmann-like Domain"/>
    <property type="match status" value="1"/>
</dbReference>
<gene>
    <name evidence="2" type="ORF">M4L21_00980</name>
</gene>
<dbReference type="SUPFAM" id="SSF51735">
    <property type="entry name" value="NAD(P)-binding Rossmann-fold domains"/>
    <property type="match status" value="1"/>
</dbReference>
<dbReference type="CDD" id="cd05243">
    <property type="entry name" value="SDR_a5"/>
    <property type="match status" value="1"/>
</dbReference>
<evidence type="ECO:0000313" key="2">
    <source>
        <dbReference type="EMBL" id="MDG0857883.1"/>
    </source>
</evidence>